<name>A0ABP9LW28_9BURK</name>
<evidence type="ECO:0000313" key="2">
    <source>
        <dbReference type="Proteomes" id="UP001500227"/>
    </source>
</evidence>
<comment type="caution">
    <text evidence="1">The sequence shown here is derived from an EMBL/GenBank/DDBJ whole genome shotgun (WGS) entry which is preliminary data.</text>
</comment>
<sequence length="102" mass="11664">MRIARRSWGESGVGSDDMCFVGSVCSTLRVCLMTSLRTIMAKNYESEITQFLNDFKKQNPAIEAGQREGRARLWDKHIDPELQEGYRAAAVPQPPYVYYQDN</sequence>
<keyword evidence="2" id="KW-1185">Reference proteome</keyword>
<evidence type="ECO:0008006" key="3">
    <source>
        <dbReference type="Google" id="ProtNLM"/>
    </source>
</evidence>
<gene>
    <name evidence="1" type="ORF">GCM10023337_02020</name>
</gene>
<accession>A0ABP9LW28</accession>
<proteinExistence type="predicted"/>
<dbReference type="InterPro" id="IPR021853">
    <property type="entry name" value="DUF3460"/>
</dbReference>
<protein>
    <recommendedName>
        <fullName evidence="3">DUF3460 domain-containing protein</fullName>
    </recommendedName>
</protein>
<reference evidence="2" key="1">
    <citation type="journal article" date="2019" name="Int. J. Syst. Evol. Microbiol.">
        <title>The Global Catalogue of Microorganisms (GCM) 10K type strain sequencing project: providing services to taxonomists for standard genome sequencing and annotation.</title>
        <authorList>
            <consortium name="The Broad Institute Genomics Platform"/>
            <consortium name="The Broad Institute Genome Sequencing Center for Infectious Disease"/>
            <person name="Wu L."/>
            <person name="Ma J."/>
        </authorList>
    </citation>
    <scope>NUCLEOTIDE SEQUENCE [LARGE SCALE GENOMIC DNA]</scope>
    <source>
        <strain evidence="2">JCM 18423</strain>
    </source>
</reference>
<dbReference type="Proteomes" id="UP001500227">
    <property type="component" value="Unassembled WGS sequence"/>
</dbReference>
<dbReference type="Pfam" id="PF11943">
    <property type="entry name" value="DUF3460"/>
    <property type="match status" value="1"/>
</dbReference>
<evidence type="ECO:0000313" key="1">
    <source>
        <dbReference type="EMBL" id="GAA5084452.1"/>
    </source>
</evidence>
<dbReference type="EMBL" id="BAABKD010000001">
    <property type="protein sequence ID" value="GAA5084452.1"/>
    <property type="molecule type" value="Genomic_DNA"/>
</dbReference>
<organism evidence="1 2">
    <name type="scientific">Paenalcaligenes hermetiae</name>
    <dbReference type="NCBI Taxonomy" id="1157987"/>
    <lineage>
        <taxon>Bacteria</taxon>
        <taxon>Pseudomonadati</taxon>
        <taxon>Pseudomonadota</taxon>
        <taxon>Betaproteobacteria</taxon>
        <taxon>Burkholderiales</taxon>
        <taxon>Alcaligenaceae</taxon>
        <taxon>Paenalcaligenes</taxon>
    </lineage>
</organism>